<evidence type="ECO:0000313" key="1">
    <source>
        <dbReference type="EMBL" id="ODN40933.1"/>
    </source>
</evidence>
<organism evidence="2 3">
    <name type="scientific">Piscirickettsia litoralis</name>
    <dbReference type="NCBI Taxonomy" id="1891921"/>
    <lineage>
        <taxon>Bacteria</taxon>
        <taxon>Pseudomonadati</taxon>
        <taxon>Pseudomonadota</taxon>
        <taxon>Gammaproteobacteria</taxon>
        <taxon>Thiotrichales</taxon>
        <taxon>Piscirickettsiaceae</taxon>
        <taxon>Piscirickettsia</taxon>
    </lineage>
</organism>
<dbReference type="Proteomes" id="UP000094329">
    <property type="component" value="Unassembled WGS sequence"/>
</dbReference>
<reference evidence="2 3" key="1">
    <citation type="submission" date="2016-08" db="EMBL/GenBank/DDBJ databases">
        <title>Draft genome sequence of Candidatus Piscirickettsia litoralis, from seawater.</title>
        <authorList>
            <person name="Wan X."/>
            <person name="Lee A.J."/>
            <person name="Hou S."/>
            <person name="Donachie S.P."/>
        </authorList>
    </citation>
    <scope>NUCLEOTIDE SEQUENCE [LARGE SCALE GENOMIC DNA]</scope>
    <source>
        <strain evidence="2 3">Y2</strain>
    </source>
</reference>
<dbReference type="EMBL" id="MDTU01000011">
    <property type="protein sequence ID" value="ODN40933.1"/>
    <property type="molecule type" value="Genomic_DNA"/>
</dbReference>
<keyword evidence="3" id="KW-1185">Reference proteome</keyword>
<protein>
    <submittedName>
        <fullName evidence="2">Uncharacterized protein</fullName>
    </submittedName>
</protein>
<dbReference type="EMBL" id="MDTU01000005">
    <property type="protein sequence ID" value="ODN41222.1"/>
    <property type="molecule type" value="Genomic_DNA"/>
</dbReference>
<name>A0ABX2ZXD6_9GAMM</name>
<accession>A0ABX2ZXD6</accession>
<gene>
    <name evidence="2" type="ORF">BGC07_17565</name>
    <name evidence="1" type="ORF">BGC07_18900</name>
</gene>
<evidence type="ECO:0000313" key="2">
    <source>
        <dbReference type="EMBL" id="ODN41222.1"/>
    </source>
</evidence>
<dbReference type="RefSeq" id="WP_069314358.1">
    <property type="nucleotide sequence ID" value="NZ_MDTU01000005.1"/>
</dbReference>
<comment type="caution">
    <text evidence="2">The sequence shown here is derived from an EMBL/GenBank/DDBJ whole genome shotgun (WGS) entry which is preliminary data.</text>
</comment>
<proteinExistence type="predicted"/>
<sequence length="60" mass="6901">MELSAEQKVKNNMLNLSFDLKVQFDALKEFYPDHCQKLGKANRLLNAALDMAIEVFSQKI</sequence>
<evidence type="ECO:0000313" key="3">
    <source>
        <dbReference type="Proteomes" id="UP000094329"/>
    </source>
</evidence>